<dbReference type="AlphaFoldDB" id="A0AAE3LR56"/>
<evidence type="ECO:0000313" key="2">
    <source>
        <dbReference type="EMBL" id="MCU9614244.1"/>
    </source>
</evidence>
<organism evidence="2 3">
    <name type="scientific">Perspicuibacillus lycopersici</name>
    <dbReference type="NCBI Taxonomy" id="1325689"/>
    <lineage>
        <taxon>Bacteria</taxon>
        <taxon>Bacillati</taxon>
        <taxon>Bacillota</taxon>
        <taxon>Bacilli</taxon>
        <taxon>Bacillales</taxon>
        <taxon>Bacillaceae</taxon>
        <taxon>Perspicuibacillus</taxon>
    </lineage>
</organism>
<keyword evidence="3" id="KW-1185">Reference proteome</keyword>
<evidence type="ECO:0008006" key="4">
    <source>
        <dbReference type="Google" id="ProtNLM"/>
    </source>
</evidence>
<dbReference type="EMBL" id="JAOUSF010000003">
    <property type="protein sequence ID" value="MCU9614244.1"/>
    <property type="molecule type" value="Genomic_DNA"/>
</dbReference>
<dbReference type="RefSeq" id="WP_263073483.1">
    <property type="nucleotide sequence ID" value="NZ_JAOUSF010000003.1"/>
</dbReference>
<sequence length="173" mass="19312">MFKTKNTIYLLVLLLLLILTACSATISEEQDKAKENAVEAFEANNINPNNSIENFSVYLPSGMDVDESDPNNIVLSNGSKLYLLFINPNENESSKVIYETTLNSTENIRLKETFEKDNRFGFIIINDVSEDLYELTVGIGGTKLTTETDAANIAHEAKLMMEIVSSIEFDKAE</sequence>
<accession>A0AAE3LR56</accession>
<protein>
    <recommendedName>
        <fullName evidence="4">DUF4367 domain-containing protein</fullName>
    </recommendedName>
</protein>
<reference evidence="2" key="1">
    <citation type="submission" date="2022-10" db="EMBL/GenBank/DDBJ databases">
        <title>Description of Fervidibacillus gen. nov. in the family Fervidibacillaceae fam. nov. with two species, Fervidibacillus albus sp. nov., and Fervidibacillus halotolerans sp. nov., isolated from tidal flat sediments.</title>
        <authorList>
            <person name="Kwon K.K."/>
            <person name="Yang S.-H."/>
        </authorList>
    </citation>
    <scope>NUCLEOTIDE SEQUENCE</scope>
    <source>
        <strain evidence="2">JCM 19140</strain>
    </source>
</reference>
<comment type="caution">
    <text evidence="2">The sequence shown here is derived from an EMBL/GenBank/DDBJ whole genome shotgun (WGS) entry which is preliminary data.</text>
</comment>
<proteinExistence type="predicted"/>
<gene>
    <name evidence="2" type="ORF">OEV98_11795</name>
</gene>
<dbReference type="Proteomes" id="UP001209318">
    <property type="component" value="Unassembled WGS sequence"/>
</dbReference>
<dbReference type="PROSITE" id="PS51257">
    <property type="entry name" value="PROKAR_LIPOPROTEIN"/>
    <property type="match status" value="1"/>
</dbReference>
<evidence type="ECO:0000256" key="1">
    <source>
        <dbReference type="SAM" id="SignalP"/>
    </source>
</evidence>
<feature type="chain" id="PRO_5042140223" description="DUF4367 domain-containing protein" evidence="1">
    <location>
        <begin position="25"/>
        <end position="173"/>
    </location>
</feature>
<keyword evidence="1" id="KW-0732">Signal</keyword>
<evidence type="ECO:0000313" key="3">
    <source>
        <dbReference type="Proteomes" id="UP001209318"/>
    </source>
</evidence>
<name>A0AAE3LR56_9BACI</name>
<feature type="signal peptide" evidence="1">
    <location>
        <begin position="1"/>
        <end position="24"/>
    </location>
</feature>